<keyword evidence="4" id="KW-0460">Magnesium</keyword>
<organism evidence="9 10">
    <name type="scientific">Priestia taiwanensis</name>
    <dbReference type="NCBI Taxonomy" id="1347902"/>
    <lineage>
        <taxon>Bacteria</taxon>
        <taxon>Bacillati</taxon>
        <taxon>Bacillota</taxon>
        <taxon>Bacilli</taxon>
        <taxon>Bacillales</taxon>
        <taxon>Bacillaceae</taxon>
        <taxon>Priestia</taxon>
    </lineage>
</organism>
<dbReference type="Proteomes" id="UP000605259">
    <property type="component" value="Unassembled WGS sequence"/>
</dbReference>
<dbReference type="PANTHER" id="PTHR40029:SF2">
    <property type="entry name" value="HEPTAPRENYLGLYCERYL PHOSPHATE SYNTHASE"/>
    <property type="match status" value="1"/>
</dbReference>
<proteinExistence type="predicted"/>
<dbReference type="GO" id="GO:0120536">
    <property type="term" value="F:heptaprenylglyceryl phosphate synthase activity"/>
    <property type="evidence" value="ECO:0007669"/>
    <property type="project" value="UniProtKB-ARBA"/>
</dbReference>
<keyword evidence="1" id="KW-0444">Lipid biosynthesis</keyword>
<dbReference type="NCBIfam" id="TIGR01768">
    <property type="entry name" value="GGGP-family"/>
    <property type="match status" value="1"/>
</dbReference>
<keyword evidence="5" id="KW-0443">Lipid metabolism</keyword>
<comment type="caution">
    <text evidence="9">The sequence shown here is derived from an EMBL/GenBank/DDBJ whole genome shotgun (WGS) entry which is preliminary data.</text>
</comment>
<dbReference type="EMBL" id="BMFK01000003">
    <property type="protein sequence ID" value="GGE79944.1"/>
    <property type="molecule type" value="Genomic_DNA"/>
</dbReference>
<dbReference type="PANTHER" id="PTHR40029">
    <property type="match status" value="1"/>
</dbReference>
<keyword evidence="7" id="KW-1208">Phospholipid metabolism</keyword>
<accession>A0A917ERE6</accession>
<reference evidence="9" key="2">
    <citation type="submission" date="2020-09" db="EMBL/GenBank/DDBJ databases">
        <authorList>
            <person name="Sun Q."/>
            <person name="Zhou Y."/>
        </authorList>
    </citation>
    <scope>NUCLEOTIDE SEQUENCE</scope>
    <source>
        <strain evidence="9">CGMCC 1.12698</strain>
    </source>
</reference>
<keyword evidence="2" id="KW-0808">Transferase</keyword>
<keyword evidence="3" id="KW-0479">Metal-binding</keyword>
<dbReference type="Gene3D" id="3.20.20.390">
    <property type="entry name" value="FMN-linked oxidoreductases"/>
    <property type="match status" value="1"/>
</dbReference>
<keyword evidence="6" id="KW-0594">Phospholipid biosynthesis</keyword>
<dbReference type="RefSeq" id="WP_188389478.1">
    <property type="nucleotide sequence ID" value="NZ_BMFK01000003.1"/>
</dbReference>
<sequence>MYDYREWKHLFKLDPTIEIDEDMLESICESGTDAIFVSGTNELAIDDILMLLVRIRRYSVPCVLEVFNVENYTPGYDSYFIPSVLNTKDAKWITGVQHDVMMEYGHISMDEIIGEGYCMVNEAAPMAKIAHAECNIGEDDIVAYARMAEKFAKLPIFHVTKTDVDIIKQVKEELHDTKLFYTTAIQTIEEAREIASHVDTLVVEGTVYTDLKTALATVKAVKEGK</sequence>
<evidence type="ECO:0000313" key="9">
    <source>
        <dbReference type="EMBL" id="GGE79944.1"/>
    </source>
</evidence>
<evidence type="ECO:0000256" key="1">
    <source>
        <dbReference type="ARBA" id="ARBA00022516"/>
    </source>
</evidence>
<evidence type="ECO:0000256" key="5">
    <source>
        <dbReference type="ARBA" id="ARBA00023098"/>
    </source>
</evidence>
<dbReference type="GO" id="GO:0046474">
    <property type="term" value="P:glycerophospholipid biosynthetic process"/>
    <property type="evidence" value="ECO:0007669"/>
    <property type="project" value="UniProtKB-ARBA"/>
</dbReference>
<evidence type="ECO:0000256" key="8">
    <source>
        <dbReference type="ARBA" id="ARBA00048318"/>
    </source>
</evidence>
<name>A0A917ERE6_9BACI</name>
<evidence type="ECO:0000313" key="10">
    <source>
        <dbReference type="Proteomes" id="UP000605259"/>
    </source>
</evidence>
<gene>
    <name evidence="9" type="primary">pcrB</name>
    <name evidence="9" type="ORF">GCM10007140_31860</name>
</gene>
<dbReference type="SUPFAM" id="SSF51395">
    <property type="entry name" value="FMN-linked oxidoreductases"/>
    <property type="match status" value="1"/>
</dbReference>
<dbReference type="InterPro" id="IPR039074">
    <property type="entry name" value="GGGP/HepGP_synthase_I"/>
</dbReference>
<evidence type="ECO:0000256" key="3">
    <source>
        <dbReference type="ARBA" id="ARBA00022723"/>
    </source>
</evidence>
<evidence type="ECO:0000256" key="7">
    <source>
        <dbReference type="ARBA" id="ARBA00023264"/>
    </source>
</evidence>
<dbReference type="AlphaFoldDB" id="A0A917ERE6"/>
<protein>
    <submittedName>
        <fullName evidence="9">Heptaprenylglyceryl phosphate synthase</fullName>
    </submittedName>
</protein>
<dbReference type="NCBIfam" id="NF003199">
    <property type="entry name" value="PRK04169.1-3"/>
    <property type="match status" value="1"/>
</dbReference>
<evidence type="ECO:0000256" key="6">
    <source>
        <dbReference type="ARBA" id="ARBA00023209"/>
    </source>
</evidence>
<dbReference type="InterPro" id="IPR038597">
    <property type="entry name" value="GGGP/HepGP_synthase_sf"/>
</dbReference>
<reference evidence="9" key="1">
    <citation type="journal article" date="2014" name="Int. J. Syst. Evol. Microbiol.">
        <title>Complete genome sequence of Corynebacterium casei LMG S-19264T (=DSM 44701T), isolated from a smear-ripened cheese.</title>
        <authorList>
            <consortium name="US DOE Joint Genome Institute (JGI-PGF)"/>
            <person name="Walter F."/>
            <person name="Albersmeier A."/>
            <person name="Kalinowski J."/>
            <person name="Ruckert C."/>
        </authorList>
    </citation>
    <scope>NUCLEOTIDE SEQUENCE</scope>
    <source>
        <strain evidence="9">CGMCC 1.12698</strain>
    </source>
</reference>
<evidence type="ECO:0000256" key="4">
    <source>
        <dbReference type="ARBA" id="ARBA00022842"/>
    </source>
</evidence>
<dbReference type="CDD" id="cd02812">
    <property type="entry name" value="PcrB_like"/>
    <property type="match status" value="1"/>
</dbReference>
<dbReference type="GO" id="GO:0046872">
    <property type="term" value="F:metal ion binding"/>
    <property type="evidence" value="ECO:0007669"/>
    <property type="project" value="UniProtKB-KW"/>
</dbReference>
<dbReference type="Pfam" id="PF01884">
    <property type="entry name" value="PcrB"/>
    <property type="match status" value="1"/>
</dbReference>
<comment type="catalytic activity">
    <reaction evidence="8">
        <text>sn-glycerol 1-phosphate + all-trans-heptaprenyl diphosphate = 3-heptaprenyl-sn-glycero-1-phosphate + diphosphate</text>
        <dbReference type="Rhea" id="RHEA:33495"/>
        <dbReference type="ChEBI" id="CHEBI:33019"/>
        <dbReference type="ChEBI" id="CHEBI:57685"/>
        <dbReference type="ChEBI" id="CHEBI:58206"/>
        <dbReference type="ChEBI" id="CHEBI:64781"/>
        <dbReference type="EC" id="2.5.1.n9"/>
    </reaction>
</comment>
<evidence type="ECO:0000256" key="2">
    <source>
        <dbReference type="ARBA" id="ARBA00022679"/>
    </source>
</evidence>
<keyword evidence="10" id="KW-1185">Reference proteome</keyword>
<dbReference type="InterPro" id="IPR008205">
    <property type="entry name" value="GGGP_HepGP_synthase"/>
</dbReference>